<reference evidence="10 11" key="1">
    <citation type="submission" date="2024-09" db="EMBL/GenBank/DDBJ databases">
        <title>A chromosome-level genome assembly of Gray's grenadier anchovy, Coilia grayii.</title>
        <authorList>
            <person name="Fu Z."/>
        </authorList>
    </citation>
    <scope>NUCLEOTIDE SEQUENCE [LARGE SCALE GENOMIC DNA]</scope>
    <source>
        <strain evidence="10">G4</strain>
        <tissue evidence="10">Muscle</tissue>
    </source>
</reference>
<evidence type="ECO:0000313" key="11">
    <source>
        <dbReference type="Proteomes" id="UP001591681"/>
    </source>
</evidence>
<comment type="function">
    <text evidence="8">Structural component of specialized membrane microdomains known as tetraspanin-enriched microdomains (TERMs), which act as platforms for receptor clustering and signaling. Participates thereby in diverse biological functions such as cell signal transduction, adhesion, migration and protein trafficking. Regulates neuronal differentiation in response to NGF by facilitating NGF-mediated activation of NTRK1/TRKA receptor tyrosine kinase and subsequent downstream signaling pathways. Plays a role in the inhibition of TNFalpha-induced apoptosis. Mechanistically, inhibits the NF-kappa-B signaling pathway by blocking phosphorylation of CHUK. Also promotes the stability of the thiamine transporter 1/SLC19A2 in intestinal epithelial cells leading to an increase of thiamine uptake process.</text>
</comment>
<accession>A0ABD1KPA1</accession>
<feature type="transmembrane region" description="Helical" evidence="9">
    <location>
        <begin position="86"/>
        <end position="110"/>
    </location>
</feature>
<feature type="transmembrane region" description="Helical" evidence="9">
    <location>
        <begin position="55"/>
        <end position="79"/>
    </location>
</feature>
<dbReference type="AlphaFoldDB" id="A0ABD1KPA1"/>
<evidence type="ECO:0000256" key="1">
    <source>
        <dbReference type="ARBA" id="ARBA00004127"/>
    </source>
</evidence>
<dbReference type="GO" id="GO:0016020">
    <property type="term" value="C:membrane"/>
    <property type="evidence" value="ECO:0007669"/>
    <property type="project" value="UniProtKB-SubCell"/>
</dbReference>
<dbReference type="CDD" id="cd03156">
    <property type="entry name" value="uroplakin_I_like_LEL"/>
    <property type="match status" value="1"/>
</dbReference>
<dbReference type="EMBL" id="JBHFQA010000003">
    <property type="protein sequence ID" value="KAL2101009.1"/>
    <property type="molecule type" value="Genomic_DNA"/>
</dbReference>
<dbReference type="InterPro" id="IPR008952">
    <property type="entry name" value="Tetraspanin_EC2_sf"/>
</dbReference>
<name>A0ABD1KPA1_9TELE</name>
<evidence type="ECO:0000256" key="5">
    <source>
        <dbReference type="ARBA" id="ARBA00023136"/>
    </source>
</evidence>
<dbReference type="Gene3D" id="1.10.1450.10">
    <property type="entry name" value="Tetraspanin"/>
    <property type="match status" value="1"/>
</dbReference>
<evidence type="ECO:0000256" key="6">
    <source>
        <dbReference type="ARBA" id="ARBA00023180"/>
    </source>
</evidence>
<gene>
    <name evidence="10" type="ORF">ACEWY4_002770</name>
</gene>
<keyword evidence="3 9" id="KW-0812">Transmembrane</keyword>
<keyword evidence="5 9" id="KW-0472">Membrane</keyword>
<comment type="caution">
    <text evidence="10">The sequence shown here is derived from an EMBL/GenBank/DDBJ whole genome shotgun (WGS) entry which is preliminary data.</text>
</comment>
<evidence type="ECO:0000256" key="7">
    <source>
        <dbReference type="ARBA" id="ARBA00046464"/>
    </source>
</evidence>
<evidence type="ECO:0000313" key="10">
    <source>
        <dbReference type="EMBL" id="KAL2101009.1"/>
    </source>
</evidence>
<keyword evidence="11" id="KW-1185">Reference proteome</keyword>
<dbReference type="PRINTS" id="PR00259">
    <property type="entry name" value="TMFOUR"/>
</dbReference>
<dbReference type="InterPro" id="IPR000301">
    <property type="entry name" value="Tetraspanin_animals"/>
</dbReference>
<dbReference type="PIRSF" id="PIRSF002419">
    <property type="entry name" value="Tetraspanin"/>
    <property type="match status" value="1"/>
</dbReference>
<dbReference type="GO" id="GO:0012505">
    <property type="term" value="C:endomembrane system"/>
    <property type="evidence" value="ECO:0007669"/>
    <property type="project" value="UniProtKB-SubCell"/>
</dbReference>
<evidence type="ECO:0000256" key="9">
    <source>
        <dbReference type="RuleBase" id="RU361218"/>
    </source>
</evidence>
<proteinExistence type="inferred from homology"/>
<dbReference type="SUPFAM" id="SSF48652">
    <property type="entry name" value="Tetraspanin"/>
    <property type="match status" value="1"/>
</dbReference>
<evidence type="ECO:0000256" key="4">
    <source>
        <dbReference type="ARBA" id="ARBA00022989"/>
    </source>
</evidence>
<comment type="subcellular location">
    <subcellularLocation>
        <location evidence="1">Endomembrane system</location>
        <topology evidence="1">Multi-pass membrane protein</topology>
    </subcellularLocation>
    <subcellularLocation>
        <location evidence="9">Membrane</location>
        <topology evidence="9">Multi-pass membrane protein</topology>
    </subcellularLocation>
</comment>
<feature type="transmembrane region" description="Helical" evidence="9">
    <location>
        <begin position="216"/>
        <end position="241"/>
    </location>
</feature>
<dbReference type="PANTHER" id="PTHR19282:SF216">
    <property type="entry name" value="TETRASPANIN-1"/>
    <property type="match status" value="1"/>
</dbReference>
<feature type="transmembrane region" description="Helical" evidence="9">
    <location>
        <begin position="12"/>
        <end position="35"/>
    </location>
</feature>
<dbReference type="Proteomes" id="UP001591681">
    <property type="component" value="Unassembled WGS sequence"/>
</dbReference>
<organism evidence="10 11">
    <name type="scientific">Coilia grayii</name>
    <name type="common">Gray's grenadier anchovy</name>
    <dbReference type="NCBI Taxonomy" id="363190"/>
    <lineage>
        <taxon>Eukaryota</taxon>
        <taxon>Metazoa</taxon>
        <taxon>Chordata</taxon>
        <taxon>Craniata</taxon>
        <taxon>Vertebrata</taxon>
        <taxon>Euteleostomi</taxon>
        <taxon>Actinopterygii</taxon>
        <taxon>Neopterygii</taxon>
        <taxon>Teleostei</taxon>
        <taxon>Clupei</taxon>
        <taxon>Clupeiformes</taxon>
        <taxon>Clupeoidei</taxon>
        <taxon>Engraulidae</taxon>
        <taxon>Coilinae</taxon>
        <taxon>Coilia</taxon>
    </lineage>
</organism>
<comment type="subunit">
    <text evidence="7">Interacts with SLC19A2. Interacts with NTRK1/TRKA.</text>
</comment>
<keyword evidence="4 9" id="KW-1133">Transmembrane helix</keyword>
<evidence type="ECO:0000256" key="2">
    <source>
        <dbReference type="ARBA" id="ARBA00006840"/>
    </source>
</evidence>
<dbReference type="Pfam" id="PF00335">
    <property type="entry name" value="Tetraspanin"/>
    <property type="match status" value="1"/>
</dbReference>
<evidence type="ECO:0000256" key="8">
    <source>
        <dbReference type="ARBA" id="ARBA00054958"/>
    </source>
</evidence>
<dbReference type="PANTHER" id="PTHR19282">
    <property type="entry name" value="TETRASPANIN"/>
    <property type="match status" value="1"/>
</dbReference>
<dbReference type="InterPro" id="IPR018499">
    <property type="entry name" value="Tetraspanin/Peripherin"/>
</dbReference>
<protein>
    <recommendedName>
        <fullName evidence="9">Tetraspanin</fullName>
    </recommendedName>
</protein>
<keyword evidence="6" id="KW-0325">Glycoprotein</keyword>
<evidence type="ECO:0000256" key="3">
    <source>
        <dbReference type="ARBA" id="ARBA00022692"/>
    </source>
</evidence>
<comment type="similarity">
    <text evidence="2 9">Belongs to the tetraspanin (TM4SF) family.</text>
</comment>
<sequence length="272" mass="29757">MAGHRVYLCLKYSLVFICTVIFLSGILLIGIGAWMRYGAAALAELMGHYSTQLVNLTYICIATGSILSLTSLSGCAGAYKNNRCFLTLFFIVMTMWIVAQVVGIAVIMVYHNSVGIMLYETFEDSLKRFYMGVSAADPISTAWNVLMTKFKCCGFKNTTSDFVGSTFSDTTGLAYPKNCCANLTNPSCDGTTIVPNLIHPEGCFDKVIGVIKRESMVLGAALGCMGVVEFGSLILSITLFMKLGSMRYELQLARQRVRPQTVENKESLPPVQ</sequence>